<dbReference type="Ensembl" id="ENSNGAT00000029830.1">
    <property type="protein sequence ID" value="ENSNGAP00000024125.1"/>
    <property type="gene ID" value="ENSNGAG00000022480.1"/>
</dbReference>
<comment type="catalytic activity">
    <reaction evidence="38">
        <text>GTP + ATP = 2',3'-cGAMP + 2 diphosphate</text>
        <dbReference type="Rhea" id="RHEA:42064"/>
        <dbReference type="ChEBI" id="CHEBI:30616"/>
        <dbReference type="ChEBI" id="CHEBI:33019"/>
        <dbReference type="ChEBI" id="CHEBI:37565"/>
        <dbReference type="ChEBI" id="CHEBI:143093"/>
        <dbReference type="EC" id="2.7.7.86"/>
    </reaction>
    <physiologicalReaction direction="left-to-right" evidence="38">
        <dbReference type="Rhea" id="RHEA:42065"/>
    </physiologicalReaction>
</comment>
<keyword evidence="15" id="KW-0399">Innate immunity</keyword>
<keyword evidence="14" id="KW-0597">Phosphoprotein</keyword>
<evidence type="ECO:0000256" key="28">
    <source>
        <dbReference type="ARBA" id="ARBA00023118"/>
    </source>
</evidence>
<proteinExistence type="inferred from homology"/>
<protein>
    <recommendedName>
        <fullName evidence="37">Cyclic GMP-AMP synthase</fullName>
        <ecNumber evidence="41">2.7.7.86</ecNumber>
    </recommendedName>
    <alternativeName>
        <fullName evidence="42">2'3'-cGAMP synthase</fullName>
    </alternativeName>
    <alternativeName>
        <fullName evidence="43">Mab-21 domain-containing protein 1</fullName>
    </alternativeName>
</protein>
<organism evidence="47 48">
    <name type="scientific">Nannospalax galili</name>
    <name type="common">Northern Israeli blind subterranean mole rat</name>
    <name type="synonym">Spalax galili</name>
    <dbReference type="NCBI Taxonomy" id="1026970"/>
    <lineage>
        <taxon>Eukaryota</taxon>
        <taxon>Metazoa</taxon>
        <taxon>Chordata</taxon>
        <taxon>Craniata</taxon>
        <taxon>Vertebrata</taxon>
        <taxon>Euteleostomi</taxon>
        <taxon>Mammalia</taxon>
        <taxon>Eutheria</taxon>
        <taxon>Euarchontoglires</taxon>
        <taxon>Glires</taxon>
        <taxon>Rodentia</taxon>
        <taxon>Myomorpha</taxon>
        <taxon>Muroidea</taxon>
        <taxon>Spalacidae</taxon>
        <taxon>Spalacinae</taxon>
        <taxon>Nannospalax</taxon>
    </lineage>
</organism>
<dbReference type="InterPro" id="IPR024810">
    <property type="entry name" value="MAB21L/cGLR"/>
</dbReference>
<evidence type="ECO:0000256" key="20">
    <source>
        <dbReference type="ARBA" id="ARBA00022763"/>
    </source>
</evidence>
<evidence type="ECO:0000256" key="16">
    <source>
        <dbReference type="ARBA" id="ARBA00022679"/>
    </source>
</evidence>
<evidence type="ECO:0000256" key="37">
    <source>
        <dbReference type="ARBA" id="ARBA00044145"/>
    </source>
</evidence>
<evidence type="ECO:0000256" key="36">
    <source>
        <dbReference type="ARBA" id="ARBA00023288"/>
    </source>
</evidence>
<evidence type="ECO:0000256" key="30">
    <source>
        <dbReference type="ARBA" id="ARBA00023125"/>
    </source>
</evidence>
<evidence type="ECO:0000256" key="44">
    <source>
        <dbReference type="SAM" id="MobiDB-lite"/>
    </source>
</evidence>
<dbReference type="GO" id="GO:0008340">
    <property type="term" value="P:determination of adult lifespan"/>
    <property type="evidence" value="ECO:0007669"/>
    <property type="project" value="Ensembl"/>
</dbReference>
<evidence type="ECO:0000256" key="11">
    <source>
        <dbReference type="ARBA" id="ARBA00022481"/>
    </source>
</evidence>
<keyword evidence="36" id="KW-0449">Lipoprotein</keyword>
<evidence type="ECO:0000256" key="29">
    <source>
        <dbReference type="ARBA" id="ARBA00023121"/>
    </source>
</evidence>
<dbReference type="GO" id="GO:0006281">
    <property type="term" value="P:DNA repair"/>
    <property type="evidence" value="ECO:0007669"/>
    <property type="project" value="UniProtKB-KW"/>
</dbReference>
<dbReference type="GO" id="GO:0071360">
    <property type="term" value="P:cellular response to exogenous dsRNA"/>
    <property type="evidence" value="ECO:0007669"/>
    <property type="project" value="Ensembl"/>
</dbReference>
<keyword evidence="23" id="KW-0067">ATP-binding</keyword>
<dbReference type="GO" id="GO:0002637">
    <property type="term" value="P:regulation of immunoglobulin production"/>
    <property type="evidence" value="ECO:0007669"/>
    <property type="project" value="Ensembl"/>
</dbReference>
<dbReference type="FunFam" id="1.10.1410.40:FF:000007">
    <property type="entry name" value="Cyclic GMP-AMP synthase"/>
    <property type="match status" value="1"/>
</dbReference>
<dbReference type="GO" id="GO:0005525">
    <property type="term" value="F:GTP binding"/>
    <property type="evidence" value="ECO:0007669"/>
    <property type="project" value="UniProtKB-KW"/>
</dbReference>
<dbReference type="GO" id="GO:0005546">
    <property type="term" value="F:phosphatidylinositol-4,5-bisphosphate binding"/>
    <property type="evidence" value="ECO:0007669"/>
    <property type="project" value="Ensembl"/>
</dbReference>
<evidence type="ECO:0000256" key="41">
    <source>
        <dbReference type="ARBA" id="ARBA00066494"/>
    </source>
</evidence>
<dbReference type="GO" id="GO:2000042">
    <property type="term" value="P:negative regulation of double-strand break repair via homologous recombination"/>
    <property type="evidence" value="ECO:0007669"/>
    <property type="project" value="Ensembl"/>
</dbReference>
<dbReference type="Gene3D" id="1.10.1410.40">
    <property type="match status" value="1"/>
</dbReference>
<evidence type="ECO:0000256" key="15">
    <source>
        <dbReference type="ARBA" id="ARBA00022588"/>
    </source>
</evidence>
<evidence type="ECO:0000256" key="2">
    <source>
        <dbReference type="ARBA" id="ARBA00001946"/>
    </source>
</evidence>
<evidence type="ECO:0000256" key="34">
    <source>
        <dbReference type="ARBA" id="ARBA00023204"/>
    </source>
</evidence>
<dbReference type="InterPro" id="IPR046906">
    <property type="entry name" value="Mab-21_HhH/H2TH-like"/>
</dbReference>
<evidence type="ECO:0000256" key="19">
    <source>
        <dbReference type="ARBA" id="ARBA00022741"/>
    </source>
</evidence>
<dbReference type="OMA" id="EKTCCER"/>
<keyword evidence="28" id="KW-0051">Antiviral defense</keyword>
<dbReference type="GO" id="GO:0140693">
    <property type="term" value="F:molecular condensate scaffold activity"/>
    <property type="evidence" value="ECO:0007669"/>
    <property type="project" value="Ensembl"/>
</dbReference>
<keyword evidence="20" id="KW-0227">DNA damage</keyword>
<evidence type="ECO:0000256" key="6">
    <source>
        <dbReference type="ARBA" id="ARBA00004286"/>
    </source>
</evidence>
<dbReference type="GO" id="GO:0003690">
    <property type="term" value="F:double-stranded DNA binding"/>
    <property type="evidence" value="ECO:0007669"/>
    <property type="project" value="Ensembl"/>
</dbReference>
<evidence type="ECO:0000256" key="38">
    <source>
        <dbReference type="ARBA" id="ARBA00050833"/>
    </source>
</evidence>
<dbReference type="GO" id="GO:0019934">
    <property type="term" value="P:cGMP-mediated signaling"/>
    <property type="evidence" value="ECO:0007669"/>
    <property type="project" value="Ensembl"/>
</dbReference>
<evidence type="ECO:0000256" key="27">
    <source>
        <dbReference type="ARBA" id="ARBA00022990"/>
    </source>
</evidence>
<evidence type="ECO:0000313" key="48">
    <source>
        <dbReference type="Proteomes" id="UP000694381"/>
    </source>
</evidence>
<dbReference type="GO" id="GO:0046872">
    <property type="term" value="F:metal ion binding"/>
    <property type="evidence" value="ECO:0007669"/>
    <property type="project" value="UniProtKB-KW"/>
</dbReference>
<comment type="catalytic activity">
    <reaction evidence="40">
        <text>pppGp(2'-5')A = 2',3'-cGAMP + diphosphate</text>
        <dbReference type="Rhea" id="RHEA:23924"/>
        <dbReference type="ChEBI" id="CHEBI:33019"/>
        <dbReference type="ChEBI" id="CHEBI:78318"/>
        <dbReference type="ChEBI" id="CHEBI:143093"/>
    </reaction>
    <physiologicalReaction direction="left-to-right" evidence="40">
        <dbReference type="Rhea" id="RHEA:23925"/>
    </physiologicalReaction>
</comment>
<evidence type="ECO:0000256" key="40">
    <source>
        <dbReference type="ARBA" id="ARBA00051277"/>
    </source>
</evidence>
<evidence type="ECO:0000256" key="23">
    <source>
        <dbReference type="ARBA" id="ARBA00022840"/>
    </source>
</evidence>
<evidence type="ECO:0000256" key="35">
    <source>
        <dbReference type="ARBA" id="ARBA00023242"/>
    </source>
</evidence>
<dbReference type="EC" id="2.7.7.86" evidence="41"/>
<evidence type="ECO:0000256" key="32">
    <source>
        <dbReference type="ARBA" id="ARBA00023136"/>
    </source>
</evidence>
<evidence type="ECO:0000256" key="7">
    <source>
        <dbReference type="ARBA" id="ARBA00004514"/>
    </source>
</evidence>
<dbReference type="GO" id="GO:0140896">
    <property type="term" value="P:cGAS/STING signaling pathway"/>
    <property type="evidence" value="ECO:0007669"/>
    <property type="project" value="Ensembl"/>
</dbReference>
<reference evidence="47" key="1">
    <citation type="submission" date="2025-08" db="UniProtKB">
        <authorList>
            <consortium name="Ensembl"/>
        </authorList>
    </citation>
    <scope>IDENTIFICATION</scope>
</reference>
<dbReference type="GO" id="GO:0042803">
    <property type="term" value="F:protein homodimerization activity"/>
    <property type="evidence" value="ECO:0007669"/>
    <property type="project" value="Ensembl"/>
</dbReference>
<comment type="subcellular location">
    <subcellularLocation>
        <location evidence="5">Cell membrane</location>
        <topology evidence="5">Peripheral membrane protein</topology>
    </subcellularLocation>
    <subcellularLocation>
        <location evidence="6">Chromosome</location>
    </subcellularLocation>
    <subcellularLocation>
        <location evidence="7">Cytoplasm</location>
        <location evidence="7">Cytosol</location>
    </subcellularLocation>
    <subcellularLocation>
        <location evidence="4">Nucleus</location>
    </subcellularLocation>
</comment>
<dbReference type="GO" id="GO:0019933">
    <property type="term" value="P:cAMP-mediated signaling"/>
    <property type="evidence" value="ECO:0007669"/>
    <property type="project" value="Ensembl"/>
</dbReference>
<evidence type="ECO:0000256" key="4">
    <source>
        <dbReference type="ARBA" id="ARBA00004123"/>
    </source>
</evidence>
<evidence type="ECO:0000259" key="45">
    <source>
        <dbReference type="Pfam" id="PF03281"/>
    </source>
</evidence>
<evidence type="ECO:0000256" key="26">
    <source>
        <dbReference type="ARBA" id="ARBA00022859"/>
    </source>
</evidence>
<name>A0A8C6WCI3_NANGA</name>
<feature type="compositionally biased region" description="Basic and acidic residues" evidence="44">
    <location>
        <begin position="151"/>
        <end position="163"/>
    </location>
</feature>
<dbReference type="GeneTree" id="ENSGT01050000244827"/>
<evidence type="ECO:0000256" key="10">
    <source>
        <dbReference type="ARBA" id="ARBA00022475"/>
    </source>
</evidence>
<keyword evidence="22" id="KW-0862">Zinc</keyword>
<evidence type="ECO:0000256" key="31">
    <source>
        <dbReference type="ARBA" id="ARBA00023134"/>
    </source>
</evidence>
<dbReference type="Proteomes" id="UP000694381">
    <property type="component" value="Unassembled WGS sequence"/>
</dbReference>
<dbReference type="GO" id="GO:0032481">
    <property type="term" value="P:positive regulation of type I interferon production"/>
    <property type="evidence" value="ECO:0007669"/>
    <property type="project" value="Ensembl"/>
</dbReference>
<evidence type="ECO:0000256" key="1">
    <source>
        <dbReference type="ARBA" id="ARBA00001936"/>
    </source>
</evidence>
<comment type="catalytic activity">
    <reaction evidence="39">
        <text>GTP + ATP = pppGp(2'-5')A + diphosphate</text>
        <dbReference type="Rhea" id="RHEA:23748"/>
        <dbReference type="ChEBI" id="CHEBI:30616"/>
        <dbReference type="ChEBI" id="CHEBI:33019"/>
        <dbReference type="ChEBI" id="CHEBI:37565"/>
        <dbReference type="ChEBI" id="CHEBI:78318"/>
    </reaction>
    <physiologicalReaction direction="left-to-right" evidence="39">
        <dbReference type="Rhea" id="RHEA:23749"/>
    </physiologicalReaction>
</comment>
<feature type="compositionally biased region" description="Low complexity" evidence="44">
    <location>
        <begin position="138"/>
        <end position="149"/>
    </location>
</feature>
<dbReference type="SMART" id="SM01265">
    <property type="entry name" value="Mab-21"/>
    <property type="match status" value="1"/>
</dbReference>
<evidence type="ECO:0000256" key="17">
    <source>
        <dbReference type="ARBA" id="ARBA00022695"/>
    </source>
</evidence>
<dbReference type="InterPro" id="IPR046903">
    <property type="entry name" value="Mab-21-like_nuc_Trfase"/>
</dbReference>
<comment type="cofactor">
    <cofactor evidence="3">
        <name>Zn(2+)</name>
        <dbReference type="ChEBI" id="CHEBI:29105"/>
    </cofactor>
</comment>
<keyword evidence="24" id="KW-0460">Magnesium</keyword>
<dbReference type="GO" id="GO:0050863">
    <property type="term" value="P:regulation of T cell activation"/>
    <property type="evidence" value="ECO:0007669"/>
    <property type="project" value="Ensembl"/>
</dbReference>
<keyword evidence="17" id="KW-0548">Nucleotidyltransferase</keyword>
<dbReference type="FunFam" id="3.30.460.90:FF:000005">
    <property type="entry name" value="Cyclic GMP-AMP synthase"/>
    <property type="match status" value="1"/>
</dbReference>
<evidence type="ECO:0000256" key="9">
    <source>
        <dbReference type="ARBA" id="ARBA00022454"/>
    </source>
</evidence>
<evidence type="ECO:0000313" key="47">
    <source>
        <dbReference type="Ensembl" id="ENSNGAP00000024125.1"/>
    </source>
</evidence>
<dbReference type="GO" id="GO:0038001">
    <property type="term" value="P:paracrine signaling"/>
    <property type="evidence" value="ECO:0007669"/>
    <property type="project" value="Ensembl"/>
</dbReference>
<evidence type="ECO:0000256" key="5">
    <source>
        <dbReference type="ARBA" id="ARBA00004202"/>
    </source>
</evidence>
<dbReference type="Pfam" id="PF20266">
    <property type="entry name" value="Mab-21_C"/>
    <property type="match status" value="1"/>
</dbReference>
<keyword evidence="27" id="KW-0007">Acetylation</keyword>
<dbReference type="GO" id="GO:0002230">
    <property type="term" value="P:positive regulation of defense response to virus by host"/>
    <property type="evidence" value="ECO:0007669"/>
    <property type="project" value="Ensembl"/>
</dbReference>
<dbReference type="GO" id="GO:0005886">
    <property type="term" value="C:plasma membrane"/>
    <property type="evidence" value="ECO:0007669"/>
    <property type="project" value="UniProtKB-SubCell"/>
</dbReference>
<evidence type="ECO:0000256" key="39">
    <source>
        <dbReference type="ARBA" id="ARBA00051027"/>
    </source>
</evidence>
<keyword evidence="19" id="KW-0547">Nucleotide-binding</keyword>
<evidence type="ECO:0000256" key="18">
    <source>
        <dbReference type="ARBA" id="ARBA00022723"/>
    </source>
</evidence>
<dbReference type="GO" id="GO:2000774">
    <property type="term" value="P:positive regulation of cellular senescence"/>
    <property type="evidence" value="ECO:0007669"/>
    <property type="project" value="Ensembl"/>
</dbReference>
<evidence type="ECO:0000256" key="33">
    <source>
        <dbReference type="ARBA" id="ARBA00023139"/>
    </source>
</evidence>
<dbReference type="Gene3D" id="3.30.460.90">
    <property type="match status" value="1"/>
</dbReference>
<keyword evidence="25" id="KW-0832">Ubl conjugation</keyword>
<keyword evidence="48" id="KW-1185">Reference proteome</keyword>
<feature type="compositionally biased region" description="Low complexity" evidence="44">
    <location>
        <begin position="68"/>
        <end position="80"/>
    </location>
</feature>
<accession>A0A8C6WCI3</accession>
<dbReference type="GO" id="GO:0160004">
    <property type="term" value="F:poly-ADP-D-ribose modification-dependent protein binding"/>
    <property type="evidence" value="ECO:0007669"/>
    <property type="project" value="Ensembl"/>
</dbReference>
<reference evidence="47" key="2">
    <citation type="submission" date="2025-09" db="UniProtKB">
        <authorList>
            <consortium name="Ensembl"/>
        </authorList>
    </citation>
    <scope>IDENTIFICATION</scope>
</reference>
<dbReference type="AlphaFoldDB" id="A0A8C6WCI3"/>
<dbReference type="GO" id="GO:0051607">
    <property type="term" value="P:defense response to virus"/>
    <property type="evidence" value="ECO:0007669"/>
    <property type="project" value="UniProtKB-KW"/>
</dbReference>
<feature type="region of interest" description="Disordered" evidence="44">
    <location>
        <begin position="1"/>
        <end position="163"/>
    </location>
</feature>
<feature type="domain" description="Mab-21-like nucleotidyltransferase" evidence="45">
    <location>
        <begin position="215"/>
        <end position="393"/>
    </location>
</feature>
<evidence type="ECO:0000256" key="42">
    <source>
        <dbReference type="ARBA" id="ARBA00075176"/>
    </source>
</evidence>
<dbReference type="GO" id="GO:0005524">
    <property type="term" value="F:ATP binding"/>
    <property type="evidence" value="ECO:0007669"/>
    <property type="project" value="UniProtKB-KW"/>
</dbReference>
<comment type="cofactor">
    <cofactor evidence="2">
        <name>Mg(2+)</name>
        <dbReference type="ChEBI" id="CHEBI:18420"/>
    </cofactor>
</comment>
<keyword evidence="11" id="KW-0488">Methylation</keyword>
<keyword evidence="10" id="KW-1003">Cell membrane</keyword>
<dbReference type="GO" id="GO:0005829">
    <property type="term" value="C:cytosol"/>
    <property type="evidence" value="ECO:0007669"/>
    <property type="project" value="UniProtKB-SubCell"/>
</dbReference>
<dbReference type="GO" id="GO:0061501">
    <property type="term" value="F:2',3'-cyclic GMP-AMP synthase activity"/>
    <property type="evidence" value="ECO:0007669"/>
    <property type="project" value="UniProtKB-EC"/>
</dbReference>
<dbReference type="Pfam" id="PF03281">
    <property type="entry name" value="Mab-21"/>
    <property type="match status" value="1"/>
</dbReference>
<evidence type="ECO:0000256" key="14">
    <source>
        <dbReference type="ARBA" id="ARBA00022553"/>
    </source>
</evidence>
<evidence type="ECO:0000256" key="3">
    <source>
        <dbReference type="ARBA" id="ARBA00001947"/>
    </source>
</evidence>
<comment type="similarity">
    <text evidence="8">Belongs to the mab-21 family.</text>
</comment>
<keyword evidence="29" id="KW-0446">Lipid-binding</keyword>
<dbReference type="GO" id="GO:0031491">
    <property type="term" value="F:nucleosome binding"/>
    <property type="evidence" value="ECO:0007669"/>
    <property type="project" value="Ensembl"/>
</dbReference>
<keyword evidence="9" id="KW-0158">Chromosome</keyword>
<evidence type="ECO:0000256" key="8">
    <source>
        <dbReference type="ARBA" id="ARBA00008307"/>
    </source>
</evidence>
<feature type="domain" description="Mab-21-like HhH/H2TH-like" evidence="46">
    <location>
        <begin position="409"/>
        <end position="510"/>
    </location>
</feature>
<keyword evidence="35" id="KW-0539">Nucleus</keyword>
<keyword evidence="16" id="KW-0808">Transferase</keyword>
<keyword evidence="13" id="KW-1017">Isopeptide bond</keyword>
<evidence type="ECO:0000256" key="24">
    <source>
        <dbReference type="ARBA" id="ARBA00022842"/>
    </source>
</evidence>
<evidence type="ECO:0000256" key="25">
    <source>
        <dbReference type="ARBA" id="ARBA00022843"/>
    </source>
</evidence>
<evidence type="ECO:0000256" key="21">
    <source>
        <dbReference type="ARBA" id="ARBA00022765"/>
    </source>
</evidence>
<keyword evidence="33" id="KW-0564">Palmitate</keyword>
<dbReference type="GO" id="GO:0016604">
    <property type="term" value="C:nuclear body"/>
    <property type="evidence" value="ECO:0007669"/>
    <property type="project" value="Ensembl"/>
</dbReference>
<evidence type="ECO:0000256" key="22">
    <source>
        <dbReference type="ARBA" id="ARBA00022833"/>
    </source>
</evidence>
<evidence type="ECO:0000259" key="46">
    <source>
        <dbReference type="Pfam" id="PF20266"/>
    </source>
</evidence>
<keyword evidence="21" id="KW-0013">ADP-ribosylation</keyword>
<sequence>MDSRRVRTTWNSPRAGAAGADAWEPGATDTPAEPSGTRAARPHAGSCGRARGARSLRAECTGASTGEPPACAPGARPGRASVRAKDAQPTDAAGPHPRRARPGRALVRTKDAQPATADEAPALPERDPEQSASPEPPAVAAGPRPGRGARSVREPRAPPTSRELRARMLDKLRLRRAEISVAAKVVNGVVAHLLRRVRNRESEFKDLALMNTGSYYEHVKISAPNEFDVMFKLEVPRIELQEYCNTGAYYFVKFKRLPNGNPLNQFLEEEMLSASKMLSKFRKIIEEEVKNIKGKICVSVEEGKPGSPAVTLLIRNPEEISVDIILALESKGSWPASTKEGLPIESWLGRKVRTKLRLEPFYLVPKNAKEGDSFQGETWRLSFSHTEKYILNNHGTDKTCCEADGVKCCRKECLKLMKYLLEQLKKEFEELDKFCSYHVKTAIFHMWTENPQDSQWDPKLLSSCFLNFVTYFIECLKTEKLEHFFIPKFNLFSEELVDTKSKEFLSKKIEYERNNRFPIFDKC</sequence>
<keyword evidence="18" id="KW-0479">Metal-binding</keyword>
<comment type="cofactor">
    <cofactor evidence="1">
        <name>Mn(2+)</name>
        <dbReference type="ChEBI" id="CHEBI:29035"/>
    </cofactor>
</comment>
<keyword evidence="26" id="KW-0391">Immunity</keyword>
<keyword evidence="30" id="KW-0238">DNA-binding</keyword>
<dbReference type="PANTHER" id="PTHR10656:SF35">
    <property type="entry name" value="CYCLIC GMP-AMP SYNTHASE"/>
    <property type="match status" value="1"/>
</dbReference>
<evidence type="ECO:0000256" key="12">
    <source>
        <dbReference type="ARBA" id="ARBA00022490"/>
    </source>
</evidence>
<keyword evidence="34" id="KW-0234">DNA repair</keyword>
<dbReference type="GO" id="GO:0045087">
    <property type="term" value="P:innate immune response"/>
    <property type="evidence" value="ECO:0007669"/>
    <property type="project" value="UniProtKB-KW"/>
</dbReference>
<keyword evidence="31" id="KW-0342">GTP-binding</keyword>
<dbReference type="GO" id="GO:0035861">
    <property type="term" value="C:site of double-strand break"/>
    <property type="evidence" value="ECO:0007669"/>
    <property type="project" value="Ensembl"/>
</dbReference>
<keyword evidence="32" id="KW-0472">Membrane</keyword>
<evidence type="ECO:0000256" key="13">
    <source>
        <dbReference type="ARBA" id="ARBA00022499"/>
    </source>
</evidence>
<keyword evidence="12" id="KW-0963">Cytoplasm</keyword>
<evidence type="ECO:0000256" key="43">
    <source>
        <dbReference type="ARBA" id="ARBA00077628"/>
    </source>
</evidence>
<gene>
    <name evidence="47" type="primary">Cgas</name>
</gene>
<dbReference type="GO" id="GO:0160049">
    <property type="term" value="P:negative regulation of cGAS/STING signaling pathway"/>
    <property type="evidence" value="ECO:0007669"/>
    <property type="project" value="Ensembl"/>
</dbReference>
<dbReference type="PANTHER" id="PTHR10656">
    <property type="entry name" value="CELL FATE DETERMINING PROTEIN MAB21-RELATED"/>
    <property type="match status" value="1"/>
</dbReference>